<evidence type="ECO:0000256" key="1">
    <source>
        <dbReference type="ARBA" id="ARBA00010641"/>
    </source>
</evidence>
<evidence type="ECO:0000256" key="5">
    <source>
        <dbReference type="ARBA" id="ARBA00023163"/>
    </source>
</evidence>
<evidence type="ECO:0000256" key="2">
    <source>
        <dbReference type="ARBA" id="ARBA00023015"/>
    </source>
</evidence>
<sequence>MKKVVVNFSDEELIEALKQQQVSNMAIAFLYRNYYGVLSNYIKLNKGSQQDAEDIFQEVVVNFIEIIKAGKFRSESSIKTFLFTLNRFTWLNELKKRSRTLAREEKYEDDSEVDDRDLSHFLVERESKNMVVAMMDKLGETCRKILLAYYYDNFSMKEILPLVNYENEQVLRNKKYKCLKNLEQILAADPGLSKRFKSALAYGH</sequence>
<evidence type="ECO:0000259" key="6">
    <source>
        <dbReference type="Pfam" id="PF04542"/>
    </source>
</evidence>
<dbReference type="GO" id="GO:0003677">
    <property type="term" value="F:DNA binding"/>
    <property type="evidence" value="ECO:0007669"/>
    <property type="project" value="UniProtKB-KW"/>
</dbReference>
<dbReference type="OrthoDB" id="1116697at2"/>
<evidence type="ECO:0000313" key="8">
    <source>
        <dbReference type="Proteomes" id="UP000215002"/>
    </source>
</evidence>
<dbReference type="InterPro" id="IPR014284">
    <property type="entry name" value="RNA_pol_sigma-70_dom"/>
</dbReference>
<protein>
    <recommendedName>
        <fullName evidence="6">RNA polymerase sigma-70 region 2 domain-containing protein</fullName>
    </recommendedName>
</protein>
<dbReference type="InterPro" id="IPR039425">
    <property type="entry name" value="RNA_pol_sigma-70-like"/>
</dbReference>
<dbReference type="Proteomes" id="UP000215002">
    <property type="component" value="Chromosome"/>
</dbReference>
<dbReference type="Gene3D" id="1.10.1740.10">
    <property type="match status" value="1"/>
</dbReference>
<name>A0A223P2E3_9SPHI</name>
<proteinExistence type="inferred from homology"/>
<dbReference type="NCBIfam" id="TIGR02937">
    <property type="entry name" value="sigma70-ECF"/>
    <property type="match status" value="1"/>
</dbReference>
<reference evidence="7 8" key="1">
    <citation type="submission" date="2017-08" db="EMBL/GenBank/DDBJ databases">
        <title>Complete genome sequence of Mucilaginibacter sp. strain BJC16-A31.</title>
        <authorList>
            <consortium name="Henan University of Science and Technology"/>
            <person name="You X."/>
        </authorList>
    </citation>
    <scope>NUCLEOTIDE SEQUENCE [LARGE SCALE GENOMIC DNA]</scope>
    <source>
        <strain evidence="7 8">BJC16-A31</strain>
    </source>
</reference>
<dbReference type="InterPro" id="IPR007627">
    <property type="entry name" value="RNA_pol_sigma70_r2"/>
</dbReference>
<dbReference type="InterPro" id="IPR013325">
    <property type="entry name" value="RNA_pol_sigma_r2"/>
</dbReference>
<comment type="similarity">
    <text evidence="1">Belongs to the sigma-70 factor family. ECF subfamily.</text>
</comment>
<keyword evidence="4" id="KW-0238">DNA-binding</keyword>
<dbReference type="PANTHER" id="PTHR43133:SF8">
    <property type="entry name" value="RNA POLYMERASE SIGMA FACTOR HI_1459-RELATED"/>
    <property type="match status" value="1"/>
</dbReference>
<dbReference type="EMBL" id="CP022743">
    <property type="protein sequence ID" value="ASU36293.1"/>
    <property type="molecule type" value="Genomic_DNA"/>
</dbReference>
<feature type="domain" description="RNA polymerase sigma-70 region 2" evidence="6">
    <location>
        <begin position="30"/>
        <end position="100"/>
    </location>
</feature>
<keyword evidence="2" id="KW-0805">Transcription regulation</keyword>
<dbReference type="Pfam" id="PF04542">
    <property type="entry name" value="Sigma70_r2"/>
    <property type="match status" value="1"/>
</dbReference>
<dbReference type="RefSeq" id="WP_094572328.1">
    <property type="nucleotide sequence ID" value="NZ_CP022743.1"/>
</dbReference>
<keyword evidence="3" id="KW-0731">Sigma factor</keyword>
<organism evidence="7 8">
    <name type="scientific">Mucilaginibacter xinganensis</name>
    <dbReference type="NCBI Taxonomy" id="1234841"/>
    <lineage>
        <taxon>Bacteria</taxon>
        <taxon>Pseudomonadati</taxon>
        <taxon>Bacteroidota</taxon>
        <taxon>Sphingobacteriia</taxon>
        <taxon>Sphingobacteriales</taxon>
        <taxon>Sphingobacteriaceae</taxon>
        <taxon>Mucilaginibacter</taxon>
    </lineage>
</organism>
<dbReference type="SUPFAM" id="SSF88659">
    <property type="entry name" value="Sigma3 and sigma4 domains of RNA polymerase sigma factors"/>
    <property type="match status" value="1"/>
</dbReference>
<evidence type="ECO:0000256" key="3">
    <source>
        <dbReference type="ARBA" id="ARBA00023082"/>
    </source>
</evidence>
<keyword evidence="8" id="KW-1185">Reference proteome</keyword>
<evidence type="ECO:0000313" key="7">
    <source>
        <dbReference type="EMBL" id="ASU36293.1"/>
    </source>
</evidence>
<dbReference type="KEGG" id="muc:MuYL_4408"/>
<evidence type="ECO:0000256" key="4">
    <source>
        <dbReference type="ARBA" id="ARBA00023125"/>
    </source>
</evidence>
<dbReference type="Gene3D" id="1.10.10.10">
    <property type="entry name" value="Winged helix-like DNA-binding domain superfamily/Winged helix DNA-binding domain"/>
    <property type="match status" value="1"/>
</dbReference>
<dbReference type="GO" id="GO:0016987">
    <property type="term" value="F:sigma factor activity"/>
    <property type="evidence" value="ECO:0007669"/>
    <property type="project" value="UniProtKB-KW"/>
</dbReference>
<dbReference type="SUPFAM" id="SSF88946">
    <property type="entry name" value="Sigma2 domain of RNA polymerase sigma factors"/>
    <property type="match status" value="1"/>
</dbReference>
<keyword evidence="5" id="KW-0804">Transcription</keyword>
<gene>
    <name evidence="7" type="ORF">MuYL_4408</name>
</gene>
<dbReference type="InterPro" id="IPR013324">
    <property type="entry name" value="RNA_pol_sigma_r3/r4-like"/>
</dbReference>
<dbReference type="GO" id="GO:0006352">
    <property type="term" value="P:DNA-templated transcription initiation"/>
    <property type="evidence" value="ECO:0007669"/>
    <property type="project" value="InterPro"/>
</dbReference>
<dbReference type="InterPro" id="IPR036388">
    <property type="entry name" value="WH-like_DNA-bd_sf"/>
</dbReference>
<dbReference type="AlphaFoldDB" id="A0A223P2E3"/>
<accession>A0A223P2E3</accession>
<dbReference type="PANTHER" id="PTHR43133">
    <property type="entry name" value="RNA POLYMERASE ECF-TYPE SIGMA FACTO"/>
    <property type="match status" value="1"/>
</dbReference>